<dbReference type="InterPro" id="IPR026870">
    <property type="entry name" value="Zinc_ribbon_dom"/>
</dbReference>
<keyword evidence="1" id="KW-0472">Membrane</keyword>
<dbReference type="OrthoDB" id="2289760at2"/>
<accession>A0A179C271</accession>
<evidence type="ECO:0000313" key="3">
    <source>
        <dbReference type="EMBL" id="OAQ06554.1"/>
    </source>
</evidence>
<gene>
    <name evidence="3" type="ORF">A3O14_07750</name>
</gene>
<evidence type="ECO:0000313" key="4">
    <source>
        <dbReference type="Proteomes" id="UP000078520"/>
    </source>
</evidence>
<dbReference type="Pfam" id="PF13240">
    <property type="entry name" value="Zn_Ribbon_1"/>
    <property type="match status" value="1"/>
</dbReference>
<name>A0A179C271_9LACO</name>
<proteinExistence type="predicted"/>
<protein>
    <recommendedName>
        <fullName evidence="2">Zinc-ribbon domain-containing protein</fullName>
    </recommendedName>
</protein>
<comment type="caution">
    <text evidence="3">The sequence shown here is derived from an EMBL/GenBank/DDBJ whole genome shotgun (WGS) entry which is preliminary data.</text>
</comment>
<keyword evidence="1" id="KW-0812">Transmembrane</keyword>
<feature type="domain" description="Zinc-ribbon" evidence="2">
    <location>
        <begin position="3"/>
        <end position="24"/>
    </location>
</feature>
<evidence type="ECO:0000259" key="2">
    <source>
        <dbReference type="Pfam" id="PF13240"/>
    </source>
</evidence>
<reference evidence="4" key="1">
    <citation type="submission" date="2016-03" db="EMBL/GenBank/DDBJ databases">
        <authorList>
            <person name="Johnson T.J."/>
            <person name="Youmans B."/>
            <person name="Case K."/>
            <person name="Noll S."/>
        </authorList>
    </citation>
    <scope>NUCLEOTIDE SEQUENCE [LARGE SCALE GENOMIC DNA]</scope>
    <source>
        <strain evidence="4">UMNLAv8</strain>
    </source>
</reference>
<feature type="transmembrane region" description="Helical" evidence="1">
    <location>
        <begin position="48"/>
        <end position="71"/>
    </location>
</feature>
<sequence length="213" mass="23209">MKYCSNCGSKLPEDAEFCTECGQRVNSAPQTQPQAQAKPKKKWGPGKIILTVIGVIFVLGIAGFMGMRAYYYQLDHFVPDSLCGLTLKVESGEVKTIFGSQSFSQKQLNDFSKGFDDCAYAFGSDGSVAEYEGKYGDSFNADAYVKKHSCGSYTVGKNYLTINDNSDSYPIKLEITNMTKSNGEFHGQFKATVSCDGGTAVIRGMATFWLAAD</sequence>
<organism evidence="3 4">
    <name type="scientific">Ligilactobacillus aviarius</name>
    <dbReference type="NCBI Taxonomy" id="1606"/>
    <lineage>
        <taxon>Bacteria</taxon>
        <taxon>Bacillati</taxon>
        <taxon>Bacillota</taxon>
        <taxon>Bacilli</taxon>
        <taxon>Lactobacillales</taxon>
        <taxon>Lactobacillaceae</taxon>
        <taxon>Ligilactobacillus</taxon>
    </lineage>
</organism>
<keyword evidence="1" id="KW-1133">Transmembrane helix</keyword>
<dbReference type="RefSeq" id="WP_064208322.1">
    <property type="nucleotide sequence ID" value="NZ_LVKC01000009.1"/>
</dbReference>
<dbReference type="Proteomes" id="UP000078520">
    <property type="component" value="Unassembled WGS sequence"/>
</dbReference>
<dbReference type="EMBL" id="LVKI01000057">
    <property type="protein sequence ID" value="OAQ06554.1"/>
    <property type="molecule type" value="Genomic_DNA"/>
</dbReference>
<dbReference type="AlphaFoldDB" id="A0A179C271"/>
<evidence type="ECO:0000256" key="1">
    <source>
        <dbReference type="SAM" id="Phobius"/>
    </source>
</evidence>